<feature type="region of interest" description="Disordered" evidence="2">
    <location>
        <begin position="325"/>
        <end position="372"/>
    </location>
</feature>
<evidence type="ECO:0000256" key="2">
    <source>
        <dbReference type="SAM" id="MobiDB-lite"/>
    </source>
</evidence>
<feature type="compositionally biased region" description="Polar residues" evidence="2">
    <location>
        <begin position="20"/>
        <end position="31"/>
    </location>
</feature>
<evidence type="ECO:0000313" key="5">
    <source>
        <dbReference type="Proteomes" id="UP000603453"/>
    </source>
</evidence>
<feature type="compositionally biased region" description="Basic and acidic residues" evidence="2">
    <location>
        <begin position="1"/>
        <end position="10"/>
    </location>
</feature>
<name>A0A8H7QK25_9FUNG</name>
<comment type="caution">
    <text evidence="4">The sequence shown here is derived from an EMBL/GenBank/DDBJ whole genome shotgun (WGS) entry which is preliminary data.</text>
</comment>
<reference evidence="4" key="1">
    <citation type="submission" date="2020-12" db="EMBL/GenBank/DDBJ databases">
        <title>Metabolic potential, ecology and presence of endohyphal bacteria is reflected in genomic diversity of Mucoromycotina.</title>
        <authorList>
            <person name="Muszewska A."/>
            <person name="Okrasinska A."/>
            <person name="Steczkiewicz K."/>
            <person name="Drgas O."/>
            <person name="Orlowska M."/>
            <person name="Perlinska-Lenart U."/>
            <person name="Aleksandrzak-Piekarczyk T."/>
            <person name="Szatraj K."/>
            <person name="Zielenkiewicz U."/>
            <person name="Pilsyk S."/>
            <person name="Malc E."/>
            <person name="Mieczkowski P."/>
            <person name="Kruszewska J.S."/>
            <person name="Biernat P."/>
            <person name="Pawlowska J."/>
        </authorList>
    </citation>
    <scope>NUCLEOTIDE SEQUENCE</scope>
    <source>
        <strain evidence="4">WA0000017839</strain>
    </source>
</reference>
<feature type="region of interest" description="Disordered" evidence="2">
    <location>
        <begin position="1"/>
        <end position="88"/>
    </location>
</feature>
<keyword evidence="1" id="KW-0175">Coiled coil</keyword>
<organism evidence="4 5">
    <name type="scientific">Mucor saturninus</name>
    <dbReference type="NCBI Taxonomy" id="64648"/>
    <lineage>
        <taxon>Eukaryota</taxon>
        <taxon>Fungi</taxon>
        <taxon>Fungi incertae sedis</taxon>
        <taxon>Mucoromycota</taxon>
        <taxon>Mucoromycotina</taxon>
        <taxon>Mucoromycetes</taxon>
        <taxon>Mucorales</taxon>
        <taxon>Mucorineae</taxon>
        <taxon>Mucoraceae</taxon>
        <taxon>Mucor</taxon>
    </lineage>
</organism>
<dbReference type="OrthoDB" id="5600564at2759"/>
<sequence length="434" mass="49077">MTKNNKEKSSFWKKLGLGKNKTSASSMTSDKNSIKSKRLSTQQLQPPTQATAPPPLPPSLPEQRAQKKEPAIMAPRVSLPKIKSQPSIHVDHHDISSTCTESVVTPTAHQKEEKESPIVYATEQPNITRNSDSSFVVVQSNDETPAPPILVVEEREKLLETIEQLKIELENEKATVNVLQLQKQAVTKDLDYFELSVDELLTEKTDLLQQLEDEKIKNQQYLDDLNLSLEKQKATADNARGQSFAVDQTKLEFESVQEQWRQEQKDLMSEINSKDKTIRELRTKLNKSTDQVEALQKAMESLTKSHSEELSRLAAEKEKLTAWTLHTPSGSPRIQPESVIHPSTAEEDEEEEWAPRPSPVLPIPSSSVAVVQQDDLDSQLRRLTKQKEKLQSTYSKIPLTGGGPQSRRRKEELEAMLDQVDSQLSKVKQKIRRS</sequence>
<feature type="coiled-coil region" evidence="1">
    <location>
        <begin position="278"/>
        <end position="305"/>
    </location>
</feature>
<feature type="coiled-coil region" evidence="1">
    <location>
        <begin position="152"/>
        <end position="242"/>
    </location>
</feature>
<proteinExistence type="predicted"/>
<evidence type="ECO:0000313" key="4">
    <source>
        <dbReference type="EMBL" id="KAG2194129.1"/>
    </source>
</evidence>
<keyword evidence="5" id="KW-1185">Reference proteome</keyword>
<accession>A0A8H7QK25</accession>
<dbReference type="Proteomes" id="UP000603453">
    <property type="component" value="Unassembled WGS sequence"/>
</dbReference>
<feature type="domain" description="Enkurin" evidence="3">
    <location>
        <begin position="352"/>
        <end position="429"/>
    </location>
</feature>
<protein>
    <recommendedName>
        <fullName evidence="3">Enkurin domain-containing protein</fullName>
    </recommendedName>
</protein>
<evidence type="ECO:0000259" key="3">
    <source>
        <dbReference type="Pfam" id="PF13864"/>
    </source>
</evidence>
<gene>
    <name evidence="4" type="ORF">INT47_004199</name>
</gene>
<dbReference type="AlphaFoldDB" id="A0A8H7QK25"/>
<dbReference type="InterPro" id="IPR027012">
    <property type="entry name" value="Enkurin_dom"/>
</dbReference>
<evidence type="ECO:0000256" key="1">
    <source>
        <dbReference type="SAM" id="Coils"/>
    </source>
</evidence>
<dbReference type="Pfam" id="PF13864">
    <property type="entry name" value="Enkurin"/>
    <property type="match status" value="1"/>
</dbReference>
<feature type="region of interest" description="Disordered" evidence="2">
    <location>
        <begin position="385"/>
        <end position="411"/>
    </location>
</feature>
<feature type="compositionally biased region" description="Low complexity" evidence="2">
    <location>
        <begin position="39"/>
        <end position="51"/>
    </location>
</feature>
<dbReference type="EMBL" id="JAEPRD010000204">
    <property type="protein sequence ID" value="KAG2194129.1"/>
    <property type="molecule type" value="Genomic_DNA"/>
</dbReference>